<feature type="compositionally biased region" description="Polar residues" evidence="9">
    <location>
        <begin position="254"/>
        <end position="265"/>
    </location>
</feature>
<dbReference type="PROSITE" id="PS00141">
    <property type="entry name" value="ASP_PROTEASE"/>
    <property type="match status" value="1"/>
</dbReference>
<evidence type="ECO:0000313" key="13">
    <source>
        <dbReference type="Proteomes" id="UP000478052"/>
    </source>
</evidence>
<comment type="caution">
    <text evidence="12">The sequence shown here is derived from an EMBL/GenBank/DDBJ whole genome shotgun (WGS) entry which is preliminary data.</text>
</comment>
<dbReference type="PROSITE" id="PS50878">
    <property type="entry name" value="RT_POL"/>
    <property type="match status" value="1"/>
</dbReference>
<evidence type="ECO:0000256" key="8">
    <source>
        <dbReference type="SAM" id="Coils"/>
    </source>
</evidence>
<dbReference type="Gene3D" id="3.10.10.10">
    <property type="entry name" value="HIV Type 1 Reverse Transcriptase, subunit A, domain 1"/>
    <property type="match status" value="1"/>
</dbReference>
<reference evidence="12 13" key="1">
    <citation type="submission" date="2019-08" db="EMBL/GenBank/DDBJ databases">
        <title>Whole genome of Aphis craccivora.</title>
        <authorList>
            <person name="Voronova N.V."/>
            <person name="Shulinski R.S."/>
            <person name="Bandarenka Y.V."/>
            <person name="Zhorov D.G."/>
            <person name="Warner D."/>
        </authorList>
    </citation>
    <scope>NUCLEOTIDE SEQUENCE [LARGE SCALE GENOMIC DNA]</scope>
    <source>
        <strain evidence="12">180601</strain>
        <tissue evidence="12">Whole Body</tissue>
    </source>
</reference>
<evidence type="ECO:0000256" key="4">
    <source>
        <dbReference type="ARBA" id="ARBA00022722"/>
    </source>
</evidence>
<dbReference type="InterPro" id="IPR043128">
    <property type="entry name" value="Rev_trsase/Diguanyl_cyclase"/>
</dbReference>
<keyword evidence="7" id="KW-0695">RNA-directed DNA polymerase</keyword>
<dbReference type="Gene3D" id="3.30.70.270">
    <property type="match status" value="2"/>
</dbReference>
<dbReference type="Pfam" id="PF08284">
    <property type="entry name" value="RVP_2"/>
    <property type="match status" value="1"/>
</dbReference>
<dbReference type="Pfam" id="PF17921">
    <property type="entry name" value="Integrase_H2C2"/>
    <property type="match status" value="1"/>
</dbReference>
<feature type="coiled-coil region" evidence="8">
    <location>
        <begin position="15"/>
        <end position="86"/>
    </location>
</feature>
<dbReference type="InterPro" id="IPR012337">
    <property type="entry name" value="RNaseH-like_sf"/>
</dbReference>
<feature type="domain" description="Reverse transcriptase" evidence="10">
    <location>
        <begin position="571"/>
        <end position="750"/>
    </location>
</feature>
<dbReference type="CDD" id="cd00303">
    <property type="entry name" value="retropepsin_like"/>
    <property type="match status" value="1"/>
</dbReference>
<dbReference type="Gene3D" id="3.10.20.370">
    <property type="match status" value="1"/>
</dbReference>
<dbReference type="GO" id="GO:0003964">
    <property type="term" value="F:RNA-directed DNA polymerase activity"/>
    <property type="evidence" value="ECO:0007669"/>
    <property type="project" value="UniProtKB-KW"/>
</dbReference>
<dbReference type="SUPFAM" id="SSF53098">
    <property type="entry name" value="Ribonuclease H-like"/>
    <property type="match status" value="1"/>
</dbReference>
<dbReference type="SUPFAM" id="SSF50630">
    <property type="entry name" value="Acid proteases"/>
    <property type="match status" value="1"/>
</dbReference>
<dbReference type="OrthoDB" id="6625531at2759"/>
<dbReference type="InterPro" id="IPR036397">
    <property type="entry name" value="RNaseH_sf"/>
</dbReference>
<dbReference type="EC" id="2.7.7.49" evidence="1"/>
<feature type="compositionally biased region" description="Polar residues" evidence="9">
    <location>
        <begin position="285"/>
        <end position="318"/>
    </location>
</feature>
<dbReference type="PANTHER" id="PTHR37984:SF5">
    <property type="entry name" value="PROTEIN NYNRIN-LIKE"/>
    <property type="match status" value="1"/>
</dbReference>
<feature type="domain" description="Integrase catalytic" evidence="11">
    <location>
        <begin position="1113"/>
        <end position="1271"/>
    </location>
</feature>
<dbReference type="CDD" id="cd09274">
    <property type="entry name" value="RNase_HI_RT_Ty3"/>
    <property type="match status" value="1"/>
</dbReference>
<dbReference type="Pfam" id="PF00078">
    <property type="entry name" value="RVT_1"/>
    <property type="match status" value="1"/>
</dbReference>
<evidence type="ECO:0000313" key="12">
    <source>
        <dbReference type="EMBL" id="KAF0717173.1"/>
    </source>
</evidence>
<keyword evidence="4" id="KW-0540">Nuclease</keyword>
<accession>A0A6G0W0J1</accession>
<dbReference type="InterPro" id="IPR050951">
    <property type="entry name" value="Retrovirus_Pol_polyprotein"/>
</dbReference>
<dbReference type="InterPro" id="IPR001584">
    <property type="entry name" value="Integrase_cat-core"/>
</dbReference>
<proteinExistence type="predicted"/>
<dbReference type="InterPro" id="IPR000477">
    <property type="entry name" value="RT_dom"/>
</dbReference>
<name>A0A6G0W0J1_APHCR</name>
<protein>
    <recommendedName>
        <fullName evidence="1">RNA-directed DNA polymerase</fullName>
        <ecNumber evidence="1">2.7.7.49</ecNumber>
    </recommendedName>
</protein>
<dbReference type="InterPro" id="IPR021109">
    <property type="entry name" value="Peptidase_aspartic_dom_sf"/>
</dbReference>
<dbReference type="InterPro" id="IPR001969">
    <property type="entry name" value="Aspartic_peptidase_AS"/>
</dbReference>
<evidence type="ECO:0000256" key="7">
    <source>
        <dbReference type="ARBA" id="ARBA00022918"/>
    </source>
</evidence>
<evidence type="ECO:0000256" key="5">
    <source>
        <dbReference type="ARBA" id="ARBA00022759"/>
    </source>
</evidence>
<keyword evidence="13" id="KW-1185">Reference proteome</keyword>
<dbReference type="Gene3D" id="1.10.340.70">
    <property type="match status" value="1"/>
</dbReference>
<dbReference type="GO" id="GO:0006508">
    <property type="term" value="P:proteolysis"/>
    <property type="evidence" value="ECO:0007669"/>
    <property type="project" value="InterPro"/>
</dbReference>
<evidence type="ECO:0000256" key="9">
    <source>
        <dbReference type="SAM" id="MobiDB-lite"/>
    </source>
</evidence>
<dbReference type="GO" id="GO:0042575">
    <property type="term" value="C:DNA polymerase complex"/>
    <property type="evidence" value="ECO:0007669"/>
    <property type="project" value="UniProtKB-ARBA"/>
</dbReference>
<evidence type="ECO:0000259" key="10">
    <source>
        <dbReference type="PROSITE" id="PS50878"/>
    </source>
</evidence>
<dbReference type="PROSITE" id="PS50994">
    <property type="entry name" value="INTEGRASE"/>
    <property type="match status" value="1"/>
</dbReference>
<gene>
    <name evidence="12" type="ORF">FWK35_00037915</name>
</gene>
<keyword evidence="2" id="KW-0808">Transferase</keyword>
<evidence type="ECO:0000256" key="6">
    <source>
        <dbReference type="ARBA" id="ARBA00022801"/>
    </source>
</evidence>
<dbReference type="CDD" id="cd01647">
    <property type="entry name" value="RT_LTR"/>
    <property type="match status" value="1"/>
</dbReference>
<keyword evidence="3" id="KW-0548">Nucleotidyltransferase</keyword>
<dbReference type="FunFam" id="3.30.70.270:FF:000020">
    <property type="entry name" value="Transposon Tf2-6 polyprotein-like Protein"/>
    <property type="match status" value="1"/>
</dbReference>
<keyword evidence="8" id="KW-0175">Coiled coil</keyword>
<organism evidence="12 13">
    <name type="scientific">Aphis craccivora</name>
    <name type="common">Cowpea aphid</name>
    <dbReference type="NCBI Taxonomy" id="307492"/>
    <lineage>
        <taxon>Eukaryota</taxon>
        <taxon>Metazoa</taxon>
        <taxon>Ecdysozoa</taxon>
        <taxon>Arthropoda</taxon>
        <taxon>Hexapoda</taxon>
        <taxon>Insecta</taxon>
        <taxon>Pterygota</taxon>
        <taxon>Neoptera</taxon>
        <taxon>Paraneoptera</taxon>
        <taxon>Hemiptera</taxon>
        <taxon>Sternorrhyncha</taxon>
        <taxon>Aphidomorpha</taxon>
        <taxon>Aphidoidea</taxon>
        <taxon>Aphididae</taxon>
        <taxon>Aphidini</taxon>
        <taxon>Aphis</taxon>
        <taxon>Aphis</taxon>
    </lineage>
</organism>
<feature type="non-terminal residue" evidence="12">
    <location>
        <position position="1548"/>
    </location>
</feature>
<dbReference type="InterPro" id="IPR041373">
    <property type="entry name" value="RT_RNaseH"/>
</dbReference>
<dbReference type="PANTHER" id="PTHR37984">
    <property type="entry name" value="PROTEIN CBG26694"/>
    <property type="match status" value="1"/>
</dbReference>
<dbReference type="EMBL" id="VUJU01009862">
    <property type="protein sequence ID" value="KAF0717173.1"/>
    <property type="molecule type" value="Genomic_DNA"/>
</dbReference>
<dbReference type="SUPFAM" id="SSF56672">
    <property type="entry name" value="DNA/RNA polymerases"/>
    <property type="match status" value="1"/>
</dbReference>
<dbReference type="GO" id="GO:0015074">
    <property type="term" value="P:DNA integration"/>
    <property type="evidence" value="ECO:0007669"/>
    <property type="project" value="InterPro"/>
</dbReference>
<evidence type="ECO:0000256" key="3">
    <source>
        <dbReference type="ARBA" id="ARBA00022695"/>
    </source>
</evidence>
<dbReference type="InterPro" id="IPR041588">
    <property type="entry name" value="Integrase_H2C2"/>
</dbReference>
<dbReference type="GO" id="GO:0004519">
    <property type="term" value="F:endonuclease activity"/>
    <property type="evidence" value="ECO:0007669"/>
    <property type="project" value="UniProtKB-KW"/>
</dbReference>
<evidence type="ECO:0000256" key="2">
    <source>
        <dbReference type="ARBA" id="ARBA00022679"/>
    </source>
</evidence>
<feature type="region of interest" description="Disordered" evidence="9">
    <location>
        <begin position="247"/>
        <end position="347"/>
    </location>
</feature>
<dbReference type="Pfam" id="PF17917">
    <property type="entry name" value="RT_RNaseH"/>
    <property type="match status" value="1"/>
</dbReference>
<feature type="compositionally biased region" description="Basic and acidic residues" evidence="9">
    <location>
        <begin position="322"/>
        <end position="335"/>
    </location>
</feature>
<dbReference type="GO" id="GO:0003676">
    <property type="term" value="F:nucleic acid binding"/>
    <property type="evidence" value="ECO:0007669"/>
    <property type="project" value="InterPro"/>
</dbReference>
<keyword evidence="6" id="KW-0378">Hydrolase</keyword>
<sequence length="1548" mass="181114">MAPRKKYEDELTERMEALENFFKKKLKKIEEKNEQEKEEWEIRYNEKLEKIKKEHEQDMKDMKEQISEMQKKLDNSTNEYKQTARNSNIEISKPTFYGNDRDMHPIDFLSKVNDYFKVKQITREEKMLVIGDCLRGSASNWLSTMKFQVRDYTDFRDAFIEEFWSREIQIQVLSKCHNINQIPNNVSYREHFAQWATRLQHLQVPQLSEEEILRNIANHYPKYLRAMLMSLPEQKINAAMKLLSTEEHHRENNDQSTPHNDNYNEQRPPPRNNNWNGSRPPVRNNHWNGPRNNRANVRSNPQSNTVDNQQSEQINQIQYEEGETHSNEEKNKTSEPEITNHTVNNIPTNKKSVSPYLQCYIEGEPVQLLIDTGATISVLTKEVVDILLRKNPTIPVLPVSGVQISNAVGKRICKISKQVYCACRIGNANIFANFIQIENLNEKGIIGADVLNQYHAQVDFQNKEIHWTINQQIHTTQFANTIPKQINENEQIKDIETVEESIDKASLKEHEAEEFDNLLKKYEHLFSDSPAKIRGHECQIKVTPGDPIYQRPYPIPMSKLEKMDREIQRMLELGIIEQSTSPWSSPIVGVEKKNGEIRLCLDARKINTRIIPDRECPPNIDDILTKFQGAKYLSSIDLTAGYWQCSLKRECREVTAFLYRGRNYQFQVLPFGLINSVAEFQKMMDKVLGPEVLQFTAVYVDDIHVASTTFREHIQRLETIFQRFNQFNVKINLGKSHFLRNSIVFLGHVISEKGIAMDPEKVRTIQNFQPPQNRKQVQSFLGFINFYRRYIRDLSKYTEVLSRITRKGSEWIWKKEQQEAFEQIKKHFLEDIIVEYPDYKQDFYLSTDASRTHIGAELYQINEQGQHRTLGFISRTLKPPERQYYTTELELLAIVFGCQKYRNYILGYPIHILTDHKALTFLNSCQLLNARLMRWSIKLQEYNLQITHIAGKDNIGADTLTRYPQEPGNTECNAHTDICIHRIVWEQYSKSLTQQFSNLHELQNQDRHIQSIKERIARKQSKDYCVYQNLLFYVDKFKKHRVMIPAVIAKALISETHELYGHFGASKTYNLLKQNYQLHHMYKEVKNITKSCELCQKSKIPTHNSRGPFMAQVPEGPREVISLDLIGPLPKGRLGSQYILVLLDIFTKHLQLYDIRKATAEIILNRIKKHYLPKYGPINRILTDNGTQFHSTKWREQLKQLGIKASVTTTYHPEGNPVERANREIGRILRTYCHRNHTNWVQYLPKIEYWMNNTTHSSTGFTPQELVDGNKITLTLNSLINFPEAPKPQEQTVMLEMAHKKLKKTANQRCEYHNKNKTFIQYKEGQQVLIKLHKLSSASEREIKKMFLLYHGPYVIKEVRSNNTVVIIGNDGKLSTHNMANIKPFIPPDPGKGQYLIIVSIPPFNLPQNPRTVPSMDKLQRRKDRIRRLMITLFGEDHLSSDEETELPPNQINDISLTNIHYPNQREYAKAQARYRRQQEALVTKYKTIPDITLKNQVVMVNKEGETNQLAEEEIVTNEEEVVAAAEEILRRVPPQHLSMIIQERRTK</sequence>
<dbReference type="Gene3D" id="3.30.420.10">
    <property type="entry name" value="Ribonuclease H-like superfamily/Ribonuclease H"/>
    <property type="match status" value="1"/>
</dbReference>
<evidence type="ECO:0000259" key="11">
    <source>
        <dbReference type="PROSITE" id="PS50994"/>
    </source>
</evidence>
<dbReference type="InterPro" id="IPR043502">
    <property type="entry name" value="DNA/RNA_pol_sf"/>
</dbReference>
<evidence type="ECO:0000256" key="1">
    <source>
        <dbReference type="ARBA" id="ARBA00012493"/>
    </source>
</evidence>
<keyword evidence="5" id="KW-0255">Endonuclease</keyword>
<dbReference type="Pfam" id="PF00665">
    <property type="entry name" value="rve"/>
    <property type="match status" value="1"/>
</dbReference>
<feature type="compositionally biased region" description="Polar residues" evidence="9">
    <location>
        <begin position="336"/>
        <end position="347"/>
    </location>
</feature>
<dbReference type="GO" id="GO:0004190">
    <property type="term" value="F:aspartic-type endopeptidase activity"/>
    <property type="evidence" value="ECO:0007669"/>
    <property type="project" value="InterPro"/>
</dbReference>
<dbReference type="Gene3D" id="2.40.70.10">
    <property type="entry name" value="Acid Proteases"/>
    <property type="match status" value="1"/>
</dbReference>
<dbReference type="Proteomes" id="UP000478052">
    <property type="component" value="Unassembled WGS sequence"/>
</dbReference>